<name>A0A7S1AUX3_NOCSC</name>
<dbReference type="EMBL" id="HBFQ01057062">
    <property type="protein sequence ID" value="CAD8866159.1"/>
    <property type="molecule type" value="Transcribed_RNA"/>
</dbReference>
<feature type="compositionally biased region" description="Polar residues" evidence="1">
    <location>
        <begin position="170"/>
        <end position="188"/>
    </location>
</feature>
<feature type="compositionally biased region" description="Basic and acidic residues" evidence="1">
    <location>
        <begin position="47"/>
        <end position="62"/>
    </location>
</feature>
<evidence type="ECO:0000313" key="2">
    <source>
        <dbReference type="EMBL" id="CAD8866159.1"/>
    </source>
</evidence>
<organism evidence="2">
    <name type="scientific">Noctiluca scintillans</name>
    <name type="common">Sea sparkle</name>
    <name type="synonym">Red tide dinoflagellate</name>
    <dbReference type="NCBI Taxonomy" id="2966"/>
    <lineage>
        <taxon>Eukaryota</taxon>
        <taxon>Sar</taxon>
        <taxon>Alveolata</taxon>
        <taxon>Dinophyceae</taxon>
        <taxon>Noctilucales</taxon>
        <taxon>Noctilucaceae</taxon>
        <taxon>Noctiluca</taxon>
    </lineage>
</organism>
<feature type="region of interest" description="Disordered" evidence="1">
    <location>
        <begin position="242"/>
        <end position="262"/>
    </location>
</feature>
<feature type="region of interest" description="Disordered" evidence="1">
    <location>
        <begin position="349"/>
        <end position="379"/>
    </location>
</feature>
<sequence>MARDWSSERDLLGVHGDVLFADPLGVREPEQPQRQKPPRTVQVQSGREIRKENSRVVSKDAAEDPNWMRYVFDFVVSSSTECCSMRNREAQAKKPEEQPTRFPRPPKSILGSREMAPQTPSVPGSAAPHNDEGVHRGSALSSGVAVPDASRASGTEPPVVSFRADVDASRTGSGERSSSADSDISQTRVVPRVPRPAAELLAGDLGPRMAPWAESDETDMSKTAVVPRAQRNLDMSDTKIVPRTPEISQTSQRPHTKDDALRPLPTKWKWPEWCLDRKNPAIEVYVIDEETGEGRWCSAEPESRVVDKYGGDNWLSAEYEWDDDYYVQDFGPRLVRRRGTTETVFDMVQKSQGVPNHAGDLQRPRRPGAGVSSWLDDSS</sequence>
<protein>
    <submittedName>
        <fullName evidence="2">Uncharacterized protein</fullName>
    </submittedName>
</protein>
<dbReference type="AlphaFoldDB" id="A0A7S1AUX3"/>
<evidence type="ECO:0000256" key="1">
    <source>
        <dbReference type="SAM" id="MobiDB-lite"/>
    </source>
</evidence>
<feature type="region of interest" description="Disordered" evidence="1">
    <location>
        <begin position="86"/>
        <end position="204"/>
    </location>
</feature>
<feature type="compositionally biased region" description="Basic and acidic residues" evidence="1">
    <location>
        <begin position="86"/>
        <end position="99"/>
    </location>
</feature>
<feature type="region of interest" description="Disordered" evidence="1">
    <location>
        <begin position="23"/>
        <end position="62"/>
    </location>
</feature>
<proteinExistence type="predicted"/>
<reference evidence="2" key="1">
    <citation type="submission" date="2021-01" db="EMBL/GenBank/DDBJ databases">
        <authorList>
            <person name="Corre E."/>
            <person name="Pelletier E."/>
            <person name="Niang G."/>
            <person name="Scheremetjew M."/>
            <person name="Finn R."/>
            <person name="Kale V."/>
            <person name="Holt S."/>
            <person name="Cochrane G."/>
            <person name="Meng A."/>
            <person name="Brown T."/>
            <person name="Cohen L."/>
        </authorList>
    </citation>
    <scope>NUCLEOTIDE SEQUENCE</scope>
</reference>
<gene>
    <name evidence="2" type="ORF">NSCI0253_LOCUS40514</name>
</gene>
<accession>A0A7S1AUX3</accession>